<name>A0A6G7VMH8_9RHOB</name>
<proteinExistence type="predicted"/>
<reference evidence="2 3" key="1">
    <citation type="submission" date="2020-03" db="EMBL/GenBank/DDBJ databases">
        <title>Complete genome sequence of Monaibacterium sp. ALG8 with diverse plasmids.</title>
        <authorList>
            <person name="Sun C."/>
        </authorList>
    </citation>
    <scope>NUCLEOTIDE SEQUENCE [LARGE SCALE GENOMIC DNA]</scope>
    <source>
        <strain evidence="2 3">ALG8</strain>
    </source>
</reference>
<gene>
    <name evidence="2" type="ORF">G8E03_10980</name>
</gene>
<dbReference type="Gene3D" id="3.60.15.10">
    <property type="entry name" value="Ribonuclease Z/Hydroxyacylglutathione hydrolase-like"/>
    <property type="match status" value="1"/>
</dbReference>
<dbReference type="InterPro" id="IPR050662">
    <property type="entry name" value="Sec-metab_biosynth-thioest"/>
</dbReference>
<dbReference type="InterPro" id="IPR036866">
    <property type="entry name" value="RibonucZ/Hydroxyglut_hydro"/>
</dbReference>
<dbReference type="Pfam" id="PF17778">
    <property type="entry name" value="WHD_BLACT"/>
    <property type="match status" value="1"/>
</dbReference>
<dbReference type="SUPFAM" id="SSF56281">
    <property type="entry name" value="Metallo-hydrolase/oxidoreductase"/>
    <property type="match status" value="1"/>
</dbReference>
<dbReference type="Proteomes" id="UP000500791">
    <property type="component" value="Chromosome"/>
</dbReference>
<evidence type="ECO:0000313" key="2">
    <source>
        <dbReference type="EMBL" id="QIK41249.1"/>
    </source>
</evidence>
<dbReference type="InterPro" id="IPR036388">
    <property type="entry name" value="WH-like_DNA-bd_sf"/>
</dbReference>
<dbReference type="RefSeq" id="WP_166191650.1">
    <property type="nucleotide sequence ID" value="NZ_CP049811.1"/>
</dbReference>
<sequence>MNYVQDNVRRISAPNGGPMTYTGTQTYLVGSGEVALIDPGPDMSVHRAAIMAALQPGERISHILVTHAHLDHTPLARRMGDELSVPVYGFGDAKAGRSDTMVALAQAGAHLGGGEGVDDSFVPDEVLADGDVLHGGDWALEAWHTPGHMANHLCFVWHEGQAGFSGDHVMEWATTLVSPPDGDLTAFMDSLRKMQGRCDRLVLHPGHGEAVRDAEGRIADLLAHREGREAQILAALAAGPAEISTLTAAIYTDVDPRLLPAAARNVFAHLIDLHGRGLVVCDGLPGADVDWALG</sequence>
<dbReference type="Gene3D" id="1.10.10.10">
    <property type="entry name" value="Winged helix-like DNA-binding domain superfamily/Winged helix DNA-binding domain"/>
    <property type="match status" value="1"/>
</dbReference>
<dbReference type="InterPro" id="IPR001279">
    <property type="entry name" value="Metallo-B-lactamas"/>
</dbReference>
<dbReference type="InterPro" id="IPR041516">
    <property type="entry name" value="LACTB2_WH"/>
</dbReference>
<dbReference type="AlphaFoldDB" id="A0A6G7VMH8"/>
<dbReference type="SMART" id="SM00849">
    <property type="entry name" value="Lactamase_B"/>
    <property type="match status" value="1"/>
</dbReference>
<feature type="domain" description="Metallo-beta-lactamase" evidence="1">
    <location>
        <begin position="23"/>
        <end position="207"/>
    </location>
</feature>
<evidence type="ECO:0000259" key="1">
    <source>
        <dbReference type="SMART" id="SM00849"/>
    </source>
</evidence>
<keyword evidence="2" id="KW-0378">Hydrolase</keyword>
<dbReference type="GO" id="GO:0016787">
    <property type="term" value="F:hydrolase activity"/>
    <property type="evidence" value="ECO:0007669"/>
    <property type="project" value="UniProtKB-KW"/>
</dbReference>
<dbReference type="PANTHER" id="PTHR23131:SF0">
    <property type="entry name" value="ENDORIBONUCLEASE LACTB2"/>
    <property type="match status" value="1"/>
</dbReference>
<dbReference type="KEGG" id="mon:G8E03_10980"/>
<protein>
    <submittedName>
        <fullName evidence="2">MBL fold metallo-hydrolase</fullName>
    </submittedName>
</protein>
<evidence type="ECO:0000313" key="3">
    <source>
        <dbReference type="Proteomes" id="UP000500791"/>
    </source>
</evidence>
<accession>A0A6G7VMH8</accession>
<dbReference type="Pfam" id="PF00753">
    <property type="entry name" value="Lactamase_B"/>
    <property type="match status" value="1"/>
</dbReference>
<keyword evidence="3" id="KW-1185">Reference proteome</keyword>
<dbReference type="EMBL" id="CP049811">
    <property type="protein sequence ID" value="QIK41249.1"/>
    <property type="molecule type" value="Genomic_DNA"/>
</dbReference>
<dbReference type="PANTHER" id="PTHR23131">
    <property type="entry name" value="ENDORIBONUCLEASE LACTB2"/>
    <property type="match status" value="1"/>
</dbReference>
<dbReference type="CDD" id="cd16278">
    <property type="entry name" value="metallo-hydrolase-like_MBL-fold"/>
    <property type="match status" value="1"/>
</dbReference>
<organism evidence="2 3">
    <name type="scientific">Pontivivens nitratireducens</name>
    <dbReference type="NCBI Taxonomy" id="2758038"/>
    <lineage>
        <taxon>Bacteria</taxon>
        <taxon>Pseudomonadati</taxon>
        <taxon>Pseudomonadota</taxon>
        <taxon>Alphaproteobacteria</taxon>
        <taxon>Rhodobacterales</taxon>
        <taxon>Paracoccaceae</taxon>
        <taxon>Pontivivens</taxon>
    </lineage>
</organism>